<feature type="compositionally biased region" description="Polar residues" evidence="1">
    <location>
        <begin position="238"/>
        <end position="247"/>
    </location>
</feature>
<dbReference type="VEuPathDB" id="FungiDB:ASPWEDRAFT_37047"/>
<feature type="compositionally biased region" description="Basic and acidic residues" evidence="1">
    <location>
        <begin position="214"/>
        <end position="227"/>
    </location>
</feature>
<accession>A0A1L9RWH3</accession>
<name>A0A1L9RWH3_ASPWE</name>
<feature type="compositionally biased region" description="Acidic residues" evidence="1">
    <location>
        <begin position="814"/>
        <end position="826"/>
    </location>
</feature>
<feature type="compositionally biased region" description="Basic and acidic residues" evidence="1">
    <location>
        <begin position="266"/>
        <end position="276"/>
    </location>
</feature>
<dbReference type="RefSeq" id="XP_040692967.1">
    <property type="nucleotide sequence ID" value="XM_040834595.1"/>
</dbReference>
<gene>
    <name evidence="3" type="ORF">ASPWEDRAFT_37047</name>
</gene>
<dbReference type="OrthoDB" id="3439035at2759"/>
<dbReference type="GeneID" id="63750443"/>
<feature type="compositionally biased region" description="Basic and acidic residues" evidence="1">
    <location>
        <begin position="1"/>
        <end position="17"/>
    </location>
</feature>
<feature type="compositionally biased region" description="Basic and acidic residues" evidence="1">
    <location>
        <begin position="179"/>
        <end position="189"/>
    </location>
</feature>
<organism evidence="3 4">
    <name type="scientific">Aspergillus wentii DTO 134E9</name>
    <dbReference type="NCBI Taxonomy" id="1073089"/>
    <lineage>
        <taxon>Eukaryota</taxon>
        <taxon>Fungi</taxon>
        <taxon>Dikarya</taxon>
        <taxon>Ascomycota</taxon>
        <taxon>Pezizomycotina</taxon>
        <taxon>Eurotiomycetes</taxon>
        <taxon>Eurotiomycetidae</taxon>
        <taxon>Eurotiales</taxon>
        <taxon>Aspergillaceae</taxon>
        <taxon>Aspergillus</taxon>
        <taxon>Aspergillus subgen. Cremei</taxon>
    </lineage>
</organism>
<feature type="compositionally biased region" description="Pro residues" evidence="1">
    <location>
        <begin position="428"/>
        <end position="439"/>
    </location>
</feature>
<feature type="compositionally biased region" description="Polar residues" evidence="1">
    <location>
        <begin position="455"/>
        <end position="470"/>
    </location>
</feature>
<sequence length="826" mass="93410">MPTPDRRSDRHSSRRSPEQQQQSPFRRAHRDPHHLDYNFDHSRLSPGDKDRARHRRTFSQTQTLRGAFEAASRVPRMAEDFPQTTSYARGTPSPRRRQSAFAFSPESNPPNELEDIYQRINDADSLVDLEDPDEDLYLSGEQPRNTRNRRLSSGSGFRGNANGHQDDIFTTSDGLGEIADEHVKDEQRLRRATTNQSPVLSRSGTPLALTAENLQRREEEVQEHAPDDDGDDLKPSLNLPSTWGSRATQRRGWMRDIGRRNQSVPQEEKKEERKEPANSSTPKSSPGMDLRAKLAKASERSPARPNLTSRSALGERSTSNYNRISPAKEGTGLSPEQKNHQSTEGDVIPNTPIIVYKNSTFNKRSPTKRDSHTLLRKLSRTESPGQIHMQTPEAQKLPDRQNIYDKTPVVTGAWIDTPMTERATEPPMKIPPPVEPPTPIKEEPEQPSQQAEPQWTGSQRTEPERTQPQVDVQPKQEVQPKNNLLRKRPSLIKPNLPKSGLENIMQDAKTDKDSYEFGDDTIESLQLILDEQPTETKGEDEDDAAYEKAILEKLKLANAAGKSAVDVDQLDEKFFDRFNDKVKLLVQNISEAQKGLSGLEEQVARDTAIFSARLASGKDPKQPHQLHAGENCETCGVQSDGRLYASIRLPRLWTRDSVSRRIRLTLLGWFITISLVWFFSESTMCDYYCHPLVSDVCEGNCLRPDAPQFPFVIPTMMWRWSHLSTILAPVITMVVAFFRLIAQLMGFWDGYVDDIPRAVNLSGEIRIHGTRITDFPAAATSSRSTFSSPKRWQGQSQESVPKLKLDHNTPVENLGDDPSIDDDEYL</sequence>
<reference evidence="4" key="1">
    <citation type="journal article" date="2017" name="Genome Biol.">
        <title>Comparative genomics reveals high biological diversity and specific adaptations in the industrially and medically important fungal genus Aspergillus.</title>
        <authorList>
            <person name="de Vries R.P."/>
            <person name="Riley R."/>
            <person name="Wiebenga A."/>
            <person name="Aguilar-Osorio G."/>
            <person name="Amillis S."/>
            <person name="Uchima C.A."/>
            <person name="Anderluh G."/>
            <person name="Asadollahi M."/>
            <person name="Askin M."/>
            <person name="Barry K."/>
            <person name="Battaglia E."/>
            <person name="Bayram O."/>
            <person name="Benocci T."/>
            <person name="Braus-Stromeyer S.A."/>
            <person name="Caldana C."/>
            <person name="Canovas D."/>
            <person name="Cerqueira G.C."/>
            <person name="Chen F."/>
            <person name="Chen W."/>
            <person name="Choi C."/>
            <person name="Clum A."/>
            <person name="Dos Santos R.A."/>
            <person name="Damasio A.R."/>
            <person name="Diallinas G."/>
            <person name="Emri T."/>
            <person name="Fekete E."/>
            <person name="Flipphi M."/>
            <person name="Freyberg S."/>
            <person name="Gallo A."/>
            <person name="Gournas C."/>
            <person name="Habgood R."/>
            <person name="Hainaut M."/>
            <person name="Harispe M.L."/>
            <person name="Henrissat B."/>
            <person name="Hilden K.S."/>
            <person name="Hope R."/>
            <person name="Hossain A."/>
            <person name="Karabika E."/>
            <person name="Karaffa L."/>
            <person name="Karanyi Z."/>
            <person name="Krasevec N."/>
            <person name="Kuo A."/>
            <person name="Kusch H."/>
            <person name="LaButti K."/>
            <person name="Lagendijk E.L."/>
            <person name="Lapidus A."/>
            <person name="Levasseur A."/>
            <person name="Lindquist E."/>
            <person name="Lipzen A."/>
            <person name="Logrieco A.F."/>
            <person name="MacCabe A."/>
            <person name="Maekelae M.R."/>
            <person name="Malavazi I."/>
            <person name="Melin P."/>
            <person name="Meyer V."/>
            <person name="Mielnichuk N."/>
            <person name="Miskei M."/>
            <person name="Molnar A.P."/>
            <person name="Mule G."/>
            <person name="Ngan C.Y."/>
            <person name="Orejas M."/>
            <person name="Orosz E."/>
            <person name="Ouedraogo J.P."/>
            <person name="Overkamp K.M."/>
            <person name="Park H.-S."/>
            <person name="Perrone G."/>
            <person name="Piumi F."/>
            <person name="Punt P.J."/>
            <person name="Ram A.F."/>
            <person name="Ramon A."/>
            <person name="Rauscher S."/>
            <person name="Record E."/>
            <person name="Riano-Pachon D.M."/>
            <person name="Robert V."/>
            <person name="Roehrig J."/>
            <person name="Ruller R."/>
            <person name="Salamov A."/>
            <person name="Salih N.S."/>
            <person name="Samson R.A."/>
            <person name="Sandor E."/>
            <person name="Sanguinetti M."/>
            <person name="Schuetze T."/>
            <person name="Sepcic K."/>
            <person name="Shelest E."/>
            <person name="Sherlock G."/>
            <person name="Sophianopoulou V."/>
            <person name="Squina F.M."/>
            <person name="Sun H."/>
            <person name="Susca A."/>
            <person name="Todd R.B."/>
            <person name="Tsang A."/>
            <person name="Unkles S.E."/>
            <person name="van de Wiele N."/>
            <person name="van Rossen-Uffink D."/>
            <person name="Oliveira J.V."/>
            <person name="Vesth T.C."/>
            <person name="Visser J."/>
            <person name="Yu J.-H."/>
            <person name="Zhou M."/>
            <person name="Andersen M.R."/>
            <person name="Archer D.B."/>
            <person name="Baker S.E."/>
            <person name="Benoit I."/>
            <person name="Brakhage A.A."/>
            <person name="Braus G.H."/>
            <person name="Fischer R."/>
            <person name="Frisvad J.C."/>
            <person name="Goldman G.H."/>
            <person name="Houbraken J."/>
            <person name="Oakley B."/>
            <person name="Pocsi I."/>
            <person name="Scazzocchio C."/>
            <person name="Seiboth B."/>
            <person name="vanKuyk P.A."/>
            <person name="Wortman J."/>
            <person name="Dyer P.S."/>
            <person name="Grigoriev I.V."/>
        </authorList>
    </citation>
    <scope>NUCLEOTIDE SEQUENCE [LARGE SCALE GENOMIC DNA]</scope>
    <source>
        <strain evidence="4">DTO 134E9</strain>
    </source>
</reference>
<evidence type="ECO:0000256" key="1">
    <source>
        <dbReference type="SAM" id="MobiDB-lite"/>
    </source>
</evidence>
<dbReference type="EMBL" id="KV878210">
    <property type="protein sequence ID" value="OJJ39291.1"/>
    <property type="molecule type" value="Genomic_DNA"/>
</dbReference>
<feature type="compositionally biased region" description="Polar residues" evidence="1">
    <location>
        <begin position="192"/>
        <end position="204"/>
    </location>
</feature>
<keyword evidence="2" id="KW-1133">Transmembrane helix</keyword>
<evidence type="ECO:0000256" key="2">
    <source>
        <dbReference type="SAM" id="Phobius"/>
    </source>
</evidence>
<feature type="region of interest" description="Disordered" evidence="1">
    <location>
        <begin position="135"/>
        <end position="399"/>
    </location>
</feature>
<dbReference type="Proteomes" id="UP000184383">
    <property type="component" value="Unassembled WGS sequence"/>
</dbReference>
<protein>
    <submittedName>
        <fullName evidence="3">Uncharacterized protein</fullName>
    </submittedName>
</protein>
<evidence type="ECO:0000313" key="4">
    <source>
        <dbReference type="Proteomes" id="UP000184383"/>
    </source>
</evidence>
<feature type="compositionally biased region" description="Polar residues" evidence="1">
    <location>
        <begin position="306"/>
        <end position="323"/>
    </location>
</feature>
<keyword evidence="2" id="KW-0812">Transmembrane</keyword>
<feature type="region of interest" description="Disordered" evidence="1">
    <location>
        <begin position="1"/>
        <end position="112"/>
    </location>
</feature>
<feature type="compositionally biased region" description="Basic and acidic residues" evidence="1">
    <location>
        <begin position="290"/>
        <end position="302"/>
    </location>
</feature>
<proteinExistence type="predicted"/>
<keyword evidence="4" id="KW-1185">Reference proteome</keyword>
<feature type="compositionally biased region" description="Basic and acidic residues" evidence="1">
    <location>
        <begin position="33"/>
        <end position="51"/>
    </location>
</feature>
<feature type="compositionally biased region" description="Polar residues" evidence="1">
    <location>
        <begin position="381"/>
        <end position="393"/>
    </location>
</feature>
<dbReference type="AlphaFoldDB" id="A0A1L9RWH3"/>
<dbReference type="STRING" id="1073089.A0A1L9RWH3"/>
<feature type="region of interest" description="Disordered" evidence="1">
    <location>
        <begin position="420"/>
        <end position="503"/>
    </location>
</feature>
<feature type="transmembrane region" description="Helical" evidence="2">
    <location>
        <begin position="720"/>
        <end position="741"/>
    </location>
</feature>
<keyword evidence="2" id="KW-0472">Membrane</keyword>
<feature type="region of interest" description="Disordered" evidence="1">
    <location>
        <begin position="781"/>
        <end position="826"/>
    </location>
</feature>
<feature type="transmembrane region" description="Helical" evidence="2">
    <location>
        <begin position="662"/>
        <end position="680"/>
    </location>
</feature>
<evidence type="ECO:0000313" key="3">
    <source>
        <dbReference type="EMBL" id="OJJ39291.1"/>
    </source>
</evidence>